<dbReference type="InterPro" id="IPR013780">
    <property type="entry name" value="Glyco_hydro_b"/>
</dbReference>
<feature type="binding site" evidence="7">
    <location>
        <begin position="476"/>
        <end position="480"/>
    </location>
    <ligand>
        <name>substrate</name>
    </ligand>
</feature>
<name>A0A0A0IJI5_CLOBO</name>
<dbReference type="Pfam" id="PF16875">
    <property type="entry name" value="Glyco_hydro_36N"/>
    <property type="match status" value="1"/>
</dbReference>
<dbReference type="PIRSF" id="PIRSF005536">
    <property type="entry name" value="Agal"/>
    <property type="match status" value="1"/>
</dbReference>
<feature type="binding site" evidence="7">
    <location>
        <position position="199"/>
    </location>
    <ligand>
        <name>substrate</name>
    </ligand>
</feature>
<comment type="caution">
    <text evidence="10">The sequence shown here is derived from an EMBL/GenBank/DDBJ whole genome shotgun (WGS) entry which is preliminary data.</text>
</comment>
<dbReference type="Gene3D" id="2.70.98.60">
    <property type="entry name" value="alpha-galactosidase from lactobacil brevis"/>
    <property type="match status" value="1"/>
</dbReference>
<evidence type="ECO:0000256" key="2">
    <source>
        <dbReference type="ARBA" id="ARBA00012755"/>
    </source>
</evidence>
<dbReference type="InterPro" id="IPR017853">
    <property type="entry name" value="GH"/>
</dbReference>
<dbReference type="InterPro" id="IPR013785">
    <property type="entry name" value="Aldolase_TIM"/>
</dbReference>
<dbReference type="AlphaFoldDB" id="A0A0A0IJI5"/>
<dbReference type="PANTHER" id="PTHR43053:SF3">
    <property type="entry name" value="ALPHA-GALACTOSIDASE C-RELATED"/>
    <property type="match status" value="1"/>
</dbReference>
<dbReference type="FunFam" id="3.20.20.70:FF:000118">
    <property type="entry name" value="Alpha-galactosidase"/>
    <property type="match status" value="1"/>
</dbReference>
<dbReference type="CDD" id="cd14791">
    <property type="entry name" value="GH36"/>
    <property type="match status" value="1"/>
</dbReference>
<comment type="similarity">
    <text evidence="5">Belongs to the glycosyl hydrolase.</text>
</comment>
<evidence type="ECO:0000256" key="7">
    <source>
        <dbReference type="PIRSR" id="PIRSR005536-2"/>
    </source>
</evidence>
<keyword evidence="3 5" id="KW-0378">Hydrolase</keyword>
<dbReference type="PANTHER" id="PTHR43053">
    <property type="entry name" value="GLYCOSIDASE FAMILY 31"/>
    <property type="match status" value="1"/>
</dbReference>
<sequence>MGIKFDCKNKVFYLNSKEMSYIMQIDKIGNLVHLYWGKKIRVCNPESLLQFTIRDYVSYPYKEDKKISLDILPQEYPSYGTSDYRTPAYQVEAKDGSTISEAKYKSHKIFKGKVAIKGLPSTYVMEENEAETLEIELYDEILKLKIKLCYTIYEEFNVITRSVCFINESDNDIKILKALSSSVDFKDNKFDLMHLTGAWARERYIEKIPLGINSQIIDSKRGASGHQQNPFVALLRKDTDEDHGEVYGFNLVYSGNFIAQAEVDQFKTCRLSMGINPFDFSWLLEPKEEFQTPEVVMVYSDEGLGKMSRTYHKLYRTRLCRGFFKEKERPILVNNWEATYFDFNEEKLLDIAKEGKKLGIELFVLDDGWFGKRDSDKCSLGDWVENKRKLPKGLKGIAEDINNLGMKFGLWVEPEMISPDSELYREHPDWCLHVKDRRRSESRNQLILDFSRNDVCDYIISTLSKVFSSANIGYVKWDMNRNMTEIGSSLLPSERQRETAHRYILGLYRVMETIVTKFPSILFEGCAGGGGRFDPAILYYMPQIWTSDNTDAIARLKIQYGTSIVYPPIMMTAHVSAVPNHQVGRITPLKTRGDVAMFGNLGYELDLTELKNEEKEEVKKQISNYKDIRKLVQFGEVYRLISPFNENKASWIIVSEDKSEFIVYFYRMLMEPNAEFERLKLKGIDPNKKYKLIESNSIYFGDELMFLGIPITCRHKDFESVVLRFKSIN</sequence>
<evidence type="ECO:0000256" key="6">
    <source>
        <dbReference type="PIRSR" id="PIRSR005536-1"/>
    </source>
</evidence>
<dbReference type="InterPro" id="IPR031704">
    <property type="entry name" value="Glyco_hydro_36_N"/>
</dbReference>
<dbReference type="RefSeq" id="WP_039257626.1">
    <property type="nucleotide sequence ID" value="NZ_JDRY01000031.1"/>
</dbReference>
<comment type="catalytic activity">
    <reaction evidence="1 5">
        <text>Hydrolysis of terminal, non-reducing alpha-D-galactose residues in alpha-D-galactosides, including galactose oligosaccharides, galactomannans and galactolipids.</text>
        <dbReference type="EC" id="3.2.1.22"/>
    </reaction>
</comment>
<evidence type="ECO:0000256" key="3">
    <source>
        <dbReference type="ARBA" id="ARBA00022801"/>
    </source>
</evidence>
<evidence type="ECO:0000256" key="5">
    <source>
        <dbReference type="PIRNR" id="PIRNR005536"/>
    </source>
</evidence>
<dbReference type="PRINTS" id="PR00743">
    <property type="entry name" value="GLHYDRLASE36"/>
</dbReference>
<feature type="domain" description="Glycosyl hydrolase family 36 N-terminal" evidence="9">
    <location>
        <begin position="29"/>
        <end position="285"/>
    </location>
</feature>
<evidence type="ECO:0000313" key="10">
    <source>
        <dbReference type="EMBL" id="KGM99705.1"/>
    </source>
</evidence>
<accession>A0A0A0IJI5</accession>
<organism evidence="10 11">
    <name type="scientific">Clostridium botulinum C/D str. DC5</name>
    <dbReference type="NCBI Taxonomy" id="1443128"/>
    <lineage>
        <taxon>Bacteria</taxon>
        <taxon>Bacillati</taxon>
        <taxon>Bacillota</taxon>
        <taxon>Clostridia</taxon>
        <taxon>Eubacteriales</taxon>
        <taxon>Clostridiaceae</taxon>
        <taxon>Clostridium</taxon>
    </lineage>
</organism>
<evidence type="ECO:0000259" key="9">
    <source>
        <dbReference type="Pfam" id="PF16875"/>
    </source>
</evidence>
<dbReference type="Gene3D" id="2.60.40.1180">
    <property type="entry name" value="Golgi alpha-mannosidase II"/>
    <property type="match status" value="1"/>
</dbReference>
<gene>
    <name evidence="10" type="ORF">Z955_06330</name>
</gene>
<dbReference type="Proteomes" id="UP000030014">
    <property type="component" value="Unassembled WGS sequence"/>
</dbReference>
<protein>
    <recommendedName>
        <fullName evidence="2 5">Alpha-galactosidase</fullName>
        <ecNumber evidence="2 5">3.2.1.22</ecNumber>
    </recommendedName>
</protein>
<dbReference type="EMBL" id="JDRY01000031">
    <property type="protein sequence ID" value="KGM99705.1"/>
    <property type="molecule type" value="Genomic_DNA"/>
</dbReference>
<evidence type="ECO:0000259" key="8">
    <source>
        <dbReference type="Pfam" id="PF16874"/>
    </source>
</evidence>
<dbReference type="Pfam" id="PF16874">
    <property type="entry name" value="Glyco_hydro_36C"/>
    <property type="match status" value="1"/>
</dbReference>
<feature type="active site" description="Proton donor" evidence="6">
    <location>
        <position position="548"/>
    </location>
</feature>
<evidence type="ECO:0000256" key="1">
    <source>
        <dbReference type="ARBA" id="ARBA00001255"/>
    </source>
</evidence>
<dbReference type="InterPro" id="IPR000111">
    <property type="entry name" value="Glyco_hydro_27/36_CS"/>
</dbReference>
<feature type="binding site" evidence="7">
    <location>
        <position position="443"/>
    </location>
    <ligand>
        <name>substrate</name>
    </ligand>
</feature>
<dbReference type="InterPro" id="IPR002252">
    <property type="entry name" value="Glyco_hydro_36"/>
</dbReference>
<dbReference type="GO" id="GO:0004557">
    <property type="term" value="F:alpha-galactosidase activity"/>
    <property type="evidence" value="ECO:0007669"/>
    <property type="project" value="UniProtKB-UniRule"/>
</dbReference>
<evidence type="ECO:0000256" key="4">
    <source>
        <dbReference type="ARBA" id="ARBA00023295"/>
    </source>
</evidence>
<dbReference type="Gene3D" id="3.20.20.70">
    <property type="entry name" value="Aldolase class I"/>
    <property type="match status" value="1"/>
</dbReference>
<reference evidence="10 11" key="1">
    <citation type="submission" date="2014-01" db="EMBL/GenBank/DDBJ databases">
        <title>Plasmidome dynamics in the species complex Clostridium novyi sensu lato converts strains of independent lineages into distinctly different pathogens.</title>
        <authorList>
            <person name="Skarin H."/>
            <person name="Segerman B."/>
        </authorList>
    </citation>
    <scope>NUCLEOTIDE SEQUENCE [LARGE SCALE GENOMIC DNA]</scope>
    <source>
        <strain evidence="10 11">DC5</strain>
    </source>
</reference>
<dbReference type="InterPro" id="IPR050985">
    <property type="entry name" value="Alpha-glycosidase_related"/>
</dbReference>
<dbReference type="GO" id="GO:0016052">
    <property type="term" value="P:carbohydrate catabolic process"/>
    <property type="evidence" value="ECO:0007669"/>
    <property type="project" value="InterPro"/>
</dbReference>
<feature type="binding site" evidence="7">
    <location>
        <position position="526"/>
    </location>
    <ligand>
        <name>substrate</name>
    </ligand>
</feature>
<feature type="binding site" evidence="7">
    <location>
        <begin position="366"/>
        <end position="367"/>
    </location>
    <ligand>
        <name>substrate</name>
    </ligand>
</feature>
<keyword evidence="4 5" id="KW-0326">Glycosidase</keyword>
<dbReference type="SUPFAM" id="SSF51445">
    <property type="entry name" value="(Trans)glycosidases"/>
    <property type="match status" value="1"/>
</dbReference>
<dbReference type="InterPro" id="IPR031705">
    <property type="entry name" value="Glyco_hydro_36_C"/>
</dbReference>
<feature type="domain" description="Glycosyl hydrolase family 36 C-terminal" evidence="8">
    <location>
        <begin position="649"/>
        <end position="725"/>
    </location>
</feature>
<feature type="active site" description="Nucleophile" evidence="6">
    <location>
        <position position="478"/>
    </location>
</feature>
<proteinExistence type="inferred from homology"/>
<evidence type="ECO:0000313" key="11">
    <source>
        <dbReference type="Proteomes" id="UP000030014"/>
    </source>
</evidence>
<dbReference type="InterPro" id="IPR038417">
    <property type="entry name" value="Alpga-gal_N_sf"/>
</dbReference>
<dbReference type="PROSITE" id="PS00512">
    <property type="entry name" value="ALPHA_GALACTOSIDASE"/>
    <property type="match status" value="1"/>
</dbReference>
<dbReference type="EC" id="3.2.1.22" evidence="2 5"/>
<feature type="binding site" evidence="7">
    <location>
        <position position="548"/>
    </location>
    <ligand>
        <name>substrate</name>
    </ligand>
</feature>
<dbReference type="Pfam" id="PF02065">
    <property type="entry name" value="Melibiase"/>
    <property type="match status" value="1"/>
</dbReference>